<gene>
    <name evidence="2" type="ORF">DV515_00016269</name>
</gene>
<dbReference type="EMBL" id="QUSF01000277">
    <property type="protein sequence ID" value="RLV84392.1"/>
    <property type="molecule type" value="Genomic_DNA"/>
</dbReference>
<dbReference type="Proteomes" id="UP000276834">
    <property type="component" value="Unassembled WGS sequence"/>
</dbReference>
<sequence>MLVPGSAHPELPGWVNHGGEDFPPPSLEKSLRAELKPSRVSPDSDLNGKRRNLRESNSPCEQKRTG</sequence>
<keyword evidence="3" id="KW-1185">Reference proteome</keyword>
<proteinExistence type="predicted"/>
<name>A0A3L8RUA7_CHLGU</name>
<evidence type="ECO:0000313" key="3">
    <source>
        <dbReference type="Proteomes" id="UP000276834"/>
    </source>
</evidence>
<comment type="caution">
    <text evidence="2">The sequence shown here is derived from an EMBL/GenBank/DDBJ whole genome shotgun (WGS) entry which is preliminary data.</text>
</comment>
<reference evidence="2 3" key="1">
    <citation type="journal article" date="2018" name="Proc. R. Soc. B">
        <title>A non-coding region near Follistatin controls head colour polymorphism in the Gouldian finch.</title>
        <authorList>
            <person name="Toomey M.B."/>
            <person name="Marques C.I."/>
            <person name="Andrade P."/>
            <person name="Araujo P.M."/>
            <person name="Sabatino S."/>
            <person name="Gazda M.A."/>
            <person name="Afonso S."/>
            <person name="Lopes R.J."/>
            <person name="Corbo J.C."/>
            <person name="Carneiro M."/>
        </authorList>
    </citation>
    <scope>NUCLEOTIDE SEQUENCE [LARGE SCALE GENOMIC DNA]</scope>
    <source>
        <strain evidence="2">Red01</strain>
        <tissue evidence="2">Muscle</tissue>
    </source>
</reference>
<evidence type="ECO:0000256" key="1">
    <source>
        <dbReference type="SAM" id="MobiDB-lite"/>
    </source>
</evidence>
<organism evidence="2 3">
    <name type="scientific">Chloebia gouldiae</name>
    <name type="common">Gouldian finch</name>
    <name type="synonym">Erythrura gouldiae</name>
    <dbReference type="NCBI Taxonomy" id="44316"/>
    <lineage>
        <taxon>Eukaryota</taxon>
        <taxon>Metazoa</taxon>
        <taxon>Chordata</taxon>
        <taxon>Craniata</taxon>
        <taxon>Vertebrata</taxon>
        <taxon>Euteleostomi</taxon>
        <taxon>Archelosauria</taxon>
        <taxon>Archosauria</taxon>
        <taxon>Dinosauria</taxon>
        <taxon>Saurischia</taxon>
        <taxon>Theropoda</taxon>
        <taxon>Coelurosauria</taxon>
        <taxon>Aves</taxon>
        <taxon>Neognathae</taxon>
        <taxon>Neoaves</taxon>
        <taxon>Telluraves</taxon>
        <taxon>Australaves</taxon>
        <taxon>Passeriformes</taxon>
        <taxon>Passeroidea</taxon>
        <taxon>Passeridae</taxon>
        <taxon>Chloebia</taxon>
    </lineage>
</organism>
<feature type="region of interest" description="Disordered" evidence="1">
    <location>
        <begin position="1"/>
        <end position="66"/>
    </location>
</feature>
<protein>
    <submittedName>
        <fullName evidence="2">Uncharacterized protein</fullName>
    </submittedName>
</protein>
<dbReference type="AlphaFoldDB" id="A0A3L8RUA7"/>
<evidence type="ECO:0000313" key="2">
    <source>
        <dbReference type="EMBL" id="RLV84392.1"/>
    </source>
</evidence>
<accession>A0A3L8RUA7</accession>